<evidence type="ECO:0008006" key="4">
    <source>
        <dbReference type="Google" id="ProtNLM"/>
    </source>
</evidence>
<dbReference type="InterPro" id="IPR001646">
    <property type="entry name" value="5peptide_repeat"/>
</dbReference>
<dbReference type="OrthoDB" id="154708at2"/>
<dbReference type="RefSeq" id="WP_124344132.1">
    <property type="nucleotide sequence ID" value="NZ_BHYL01000314.1"/>
</dbReference>
<dbReference type="SUPFAM" id="SSF141571">
    <property type="entry name" value="Pentapeptide repeat-like"/>
    <property type="match status" value="1"/>
</dbReference>
<dbReference type="EMBL" id="BHYL01000314">
    <property type="protein sequence ID" value="GCD21608.1"/>
    <property type="molecule type" value="Genomic_DNA"/>
</dbReference>
<reference evidence="2 3" key="1">
    <citation type="submission" date="2018-11" db="EMBL/GenBank/DDBJ databases">
        <title>Draft genome sequence of Cellulomonas takizawaensis strain TKZ-21.</title>
        <authorList>
            <person name="Yamamura H."/>
            <person name="Hayashi T."/>
            <person name="Hamada M."/>
            <person name="Serisawa Y."/>
            <person name="Matsuyama K."/>
            <person name="Nakagawa Y."/>
            <person name="Otoguro M."/>
            <person name="Yanagida F."/>
            <person name="Hayakawa M."/>
        </authorList>
    </citation>
    <scope>NUCLEOTIDE SEQUENCE [LARGE SCALE GENOMIC DNA]</scope>
    <source>
        <strain evidence="2 3">TKZ-21</strain>
    </source>
</reference>
<evidence type="ECO:0000313" key="2">
    <source>
        <dbReference type="EMBL" id="GCD21608.1"/>
    </source>
</evidence>
<evidence type="ECO:0000256" key="1">
    <source>
        <dbReference type="SAM" id="MobiDB-lite"/>
    </source>
</evidence>
<comment type="caution">
    <text evidence="2">The sequence shown here is derived from an EMBL/GenBank/DDBJ whole genome shotgun (WGS) entry which is preliminary data.</text>
</comment>
<feature type="region of interest" description="Disordered" evidence="1">
    <location>
        <begin position="259"/>
        <end position="282"/>
    </location>
</feature>
<sequence length="282" mass="30240">MAATPDGRTVLELRADCTRCAALCCVGLPFQRSADFAFDKPGGVPCGNLRDDLRCGVHAQLRERGFAGCTVFDCFGAGQHVTAAFEGRDWRDGPDVAGRMFTAFGVQRRLHELAWYLVDAVDRPVDAPLRDEARALLARVSAVADAAPDAPDRGDVDDLHGSVVDVLGRISAAVRGAARRSLPGRRRDRRRADLVGARLRDADLRTVDLRGAWLMGADLRGADLRLADLVGADLRGADLRGADLSDALFVTGPQAAAARGDATTRLPGRVPRPTHWTSAPTR</sequence>
<protein>
    <recommendedName>
        <fullName evidence="4">Pentapeptide repeat-containing protein</fullName>
    </recommendedName>
</protein>
<dbReference type="Proteomes" id="UP000288246">
    <property type="component" value="Unassembled WGS sequence"/>
</dbReference>
<accession>A0A401V3X3</accession>
<dbReference type="Pfam" id="PF00805">
    <property type="entry name" value="Pentapeptide"/>
    <property type="match status" value="1"/>
</dbReference>
<organism evidence="2 3">
    <name type="scientific">Cellulomonas algicola</name>
    <dbReference type="NCBI Taxonomy" id="2071633"/>
    <lineage>
        <taxon>Bacteria</taxon>
        <taxon>Bacillati</taxon>
        <taxon>Actinomycetota</taxon>
        <taxon>Actinomycetes</taxon>
        <taxon>Micrococcales</taxon>
        <taxon>Cellulomonadaceae</taxon>
        <taxon>Cellulomonas</taxon>
    </lineage>
</organism>
<dbReference type="InterPro" id="IPR051082">
    <property type="entry name" value="Pentapeptide-BTB/POZ_domain"/>
</dbReference>
<evidence type="ECO:0000313" key="3">
    <source>
        <dbReference type="Proteomes" id="UP000288246"/>
    </source>
</evidence>
<keyword evidence="3" id="KW-1185">Reference proteome</keyword>
<dbReference type="Gene3D" id="2.160.20.80">
    <property type="entry name" value="E3 ubiquitin-protein ligase SopA"/>
    <property type="match status" value="1"/>
</dbReference>
<dbReference type="PANTHER" id="PTHR14136">
    <property type="entry name" value="BTB_POZ DOMAIN-CONTAINING PROTEIN KCTD9"/>
    <property type="match status" value="1"/>
</dbReference>
<proteinExistence type="predicted"/>
<dbReference type="PANTHER" id="PTHR14136:SF17">
    <property type="entry name" value="BTB_POZ DOMAIN-CONTAINING PROTEIN KCTD9"/>
    <property type="match status" value="1"/>
</dbReference>
<dbReference type="AlphaFoldDB" id="A0A401V3X3"/>
<name>A0A401V3X3_9CELL</name>
<gene>
    <name evidence="2" type="ORF">CTKZ_31700</name>
</gene>